<feature type="transmembrane region" description="Helical" evidence="7">
    <location>
        <begin position="124"/>
        <end position="145"/>
    </location>
</feature>
<proteinExistence type="predicted"/>
<dbReference type="InterPro" id="IPR006194">
    <property type="entry name" value="Gly-tRNA-synth_heterodimer"/>
</dbReference>
<dbReference type="Pfam" id="PF00989">
    <property type="entry name" value="PAS"/>
    <property type="match status" value="2"/>
</dbReference>
<organism evidence="12 13">
    <name type="scientific">Melaminivora suipulveris</name>
    <dbReference type="NCBI Taxonomy" id="2109913"/>
    <lineage>
        <taxon>Bacteria</taxon>
        <taxon>Pseudomonadati</taxon>
        <taxon>Pseudomonadota</taxon>
        <taxon>Betaproteobacteria</taxon>
        <taxon>Burkholderiales</taxon>
        <taxon>Comamonadaceae</taxon>
        <taxon>Melaminivora</taxon>
    </lineage>
</organism>
<dbReference type="PROSITE" id="PS50861">
    <property type="entry name" value="AA_TRNA_LIGASE_II_GLYAB"/>
    <property type="match status" value="1"/>
</dbReference>
<dbReference type="FunFam" id="3.30.450.20:FF:000060">
    <property type="entry name" value="Sensor protein FixL"/>
    <property type="match status" value="1"/>
</dbReference>
<dbReference type="PROSITE" id="PS50112">
    <property type="entry name" value="PAS"/>
    <property type="match status" value="1"/>
</dbReference>
<evidence type="ECO:0000259" key="8">
    <source>
        <dbReference type="PROSITE" id="PS50112"/>
    </source>
</evidence>
<dbReference type="NCBIfam" id="TIGR00229">
    <property type="entry name" value="sensory_box"/>
    <property type="match status" value="2"/>
</dbReference>
<dbReference type="SMART" id="SM00091">
    <property type="entry name" value="PAS"/>
    <property type="match status" value="2"/>
</dbReference>
<protein>
    <recommendedName>
        <fullName evidence="6">Sensor protein FixL</fullName>
    </recommendedName>
</protein>
<dbReference type="InterPro" id="IPR029787">
    <property type="entry name" value="Nucleotide_cyclase"/>
</dbReference>
<dbReference type="PANTHER" id="PTHR46663:SF3">
    <property type="entry name" value="SLL0267 PROTEIN"/>
    <property type="match status" value="1"/>
</dbReference>
<evidence type="ECO:0000256" key="2">
    <source>
        <dbReference type="ARBA" id="ARBA00022741"/>
    </source>
</evidence>
<dbReference type="AlphaFoldDB" id="A0A2R3Q870"/>
<keyword evidence="4" id="KW-0067">ATP-binding</keyword>
<feature type="domain" description="GGDEF" evidence="10">
    <location>
        <begin position="544"/>
        <end position="677"/>
    </location>
</feature>
<dbReference type="GO" id="GO:0006426">
    <property type="term" value="P:glycyl-tRNA aminoacylation"/>
    <property type="evidence" value="ECO:0007669"/>
    <property type="project" value="InterPro"/>
</dbReference>
<dbReference type="InterPro" id="IPR005330">
    <property type="entry name" value="MHYT_dom"/>
</dbReference>
<dbReference type="GO" id="GO:0016301">
    <property type="term" value="F:kinase activity"/>
    <property type="evidence" value="ECO:0007669"/>
    <property type="project" value="UniProtKB-KW"/>
</dbReference>
<keyword evidence="7" id="KW-1133">Transmembrane helix</keyword>
<dbReference type="SUPFAM" id="SSF55073">
    <property type="entry name" value="Nucleotide cyclase"/>
    <property type="match status" value="1"/>
</dbReference>
<accession>A0A2R3Q870</accession>
<feature type="transmembrane region" description="Helical" evidence="7">
    <location>
        <begin position="157"/>
        <end position="180"/>
    </location>
</feature>
<keyword evidence="3" id="KW-0418">Kinase</keyword>
<feature type="domain" description="PAC" evidence="9">
    <location>
        <begin position="460"/>
        <end position="512"/>
    </location>
</feature>
<evidence type="ECO:0000256" key="3">
    <source>
        <dbReference type="ARBA" id="ARBA00022777"/>
    </source>
</evidence>
<evidence type="ECO:0000256" key="7">
    <source>
        <dbReference type="PROSITE-ProRule" id="PRU00244"/>
    </source>
</evidence>
<dbReference type="Pfam" id="PF03707">
    <property type="entry name" value="MHYT"/>
    <property type="match status" value="3"/>
</dbReference>
<gene>
    <name evidence="12" type="ORF">C6568_00905</name>
</gene>
<dbReference type="GO" id="GO:0005524">
    <property type="term" value="F:ATP binding"/>
    <property type="evidence" value="ECO:0007669"/>
    <property type="project" value="UniProtKB-KW"/>
</dbReference>
<feature type="transmembrane region" description="Helical" evidence="7">
    <location>
        <begin position="60"/>
        <end position="83"/>
    </location>
</feature>
<dbReference type="InterPro" id="IPR043128">
    <property type="entry name" value="Rev_trsase/Diguanyl_cyclase"/>
</dbReference>
<feature type="transmembrane region" description="Helical" evidence="7">
    <location>
        <begin position="25"/>
        <end position="48"/>
    </location>
</feature>
<feature type="domain" description="MHYT" evidence="11">
    <location>
        <begin position="22"/>
        <end position="216"/>
    </location>
</feature>
<dbReference type="PROSITE" id="PS50924">
    <property type="entry name" value="MHYT"/>
    <property type="match status" value="1"/>
</dbReference>
<dbReference type="GO" id="GO:0006355">
    <property type="term" value="P:regulation of DNA-templated transcription"/>
    <property type="evidence" value="ECO:0007669"/>
    <property type="project" value="InterPro"/>
</dbReference>
<feature type="transmembrane region" description="Helical" evidence="7">
    <location>
        <begin position="192"/>
        <end position="213"/>
    </location>
</feature>
<evidence type="ECO:0000256" key="4">
    <source>
        <dbReference type="ARBA" id="ARBA00022840"/>
    </source>
</evidence>
<dbReference type="GO" id="GO:0005737">
    <property type="term" value="C:cytoplasm"/>
    <property type="evidence" value="ECO:0007669"/>
    <property type="project" value="InterPro"/>
</dbReference>
<evidence type="ECO:0000259" key="10">
    <source>
        <dbReference type="PROSITE" id="PS50887"/>
    </source>
</evidence>
<dbReference type="GO" id="GO:0004820">
    <property type="term" value="F:glycine-tRNA ligase activity"/>
    <property type="evidence" value="ECO:0007669"/>
    <property type="project" value="InterPro"/>
</dbReference>
<dbReference type="KEGG" id="mela:C6568_00905"/>
<dbReference type="GO" id="GO:0016020">
    <property type="term" value="C:membrane"/>
    <property type="evidence" value="ECO:0007669"/>
    <property type="project" value="UniProtKB-UniRule"/>
</dbReference>
<dbReference type="InterPro" id="IPR052163">
    <property type="entry name" value="DGC-Regulatory_Protein"/>
</dbReference>
<dbReference type="InterPro" id="IPR013767">
    <property type="entry name" value="PAS_fold"/>
</dbReference>
<feature type="domain" description="PAS" evidence="8">
    <location>
        <begin position="267"/>
        <end position="337"/>
    </location>
</feature>
<evidence type="ECO:0000256" key="5">
    <source>
        <dbReference type="ARBA" id="ARBA00059827"/>
    </source>
</evidence>
<comment type="function">
    <text evidence="5">Putative oxygen sensor; modulates the activity of FixJ, a transcriptional activator of nitrogen fixation fixK gene. FixL probably acts as a kinase that phosphorylates FixJ.</text>
</comment>
<dbReference type="Gene3D" id="3.30.450.20">
    <property type="entry name" value="PAS domain"/>
    <property type="match status" value="2"/>
</dbReference>
<dbReference type="Gene3D" id="3.30.70.270">
    <property type="match status" value="1"/>
</dbReference>
<evidence type="ECO:0000259" key="9">
    <source>
        <dbReference type="PROSITE" id="PS50113"/>
    </source>
</evidence>
<dbReference type="NCBIfam" id="TIGR00254">
    <property type="entry name" value="GGDEF"/>
    <property type="match status" value="1"/>
</dbReference>
<evidence type="ECO:0000256" key="1">
    <source>
        <dbReference type="ARBA" id="ARBA00022679"/>
    </source>
</evidence>
<sequence>MLELDHYFLLGPMPAAVLHGTHDPALVLLSGAVAAGSSLLGLHLSFHARQQPASPHRRMALASGAVALGLGIWAMHFIGMLAFRLPARVSYDIPLTLLSLLPALIAALTAMWLLAQTRASRAQLAASGVALGVGIVAMHYSGMAAMRLQPVMLYQPWIFLASVLLAMALSVIALWLGMALPGRGLRQRNATLLAALFMALAICGMHYMGMAAVRFVGEADASALAGTSWREPLALAIAFTTTAVSAIVLALNGLLRYREMFLRVRESEVQLRALVDTAVDAIITIDHQGIVHGYNRSAERIFGWSAQEVCGRNINMLMPQPYRSQHDGHLARYMRTGQAHIIGIGREVTGLRKDGSTIPLHLGVGKAGTRRQPLFIGFLTDLSDLKRAQDQLRISASVFHHSYEAVLILDEQRRIVDLNPAFERATGVDRLRGMHQPVEGFYPGADFSQIWHAVSQDGYWQGELAALAGDGQTLAQRVSIAAVRDGEHAARHFIVVISDITQAKRHERELERLALYDPLTGLPNRRLLLDRLRQGLGRARRHERSLVVCYLDLDGFKQVNDQYGHEAGDALLVSVGQRVQALLRSHDTLARLGGDEMALLLGDVADPLDCLAALERIREAVAQPVELPGGVAQVSASLGYAVYPLDGDEPDLLLRRADQAMYQAKLAGKNQCRRFSPAARAPAEASATPV</sequence>
<name>A0A2R3Q870_9BURK</name>
<evidence type="ECO:0000313" key="12">
    <source>
        <dbReference type="EMBL" id="AVO47976.1"/>
    </source>
</evidence>
<keyword evidence="13" id="KW-1185">Reference proteome</keyword>
<dbReference type="InterPro" id="IPR000160">
    <property type="entry name" value="GGDEF_dom"/>
</dbReference>
<dbReference type="InterPro" id="IPR035965">
    <property type="entry name" value="PAS-like_dom_sf"/>
</dbReference>
<keyword evidence="7" id="KW-0812">Transmembrane</keyword>
<dbReference type="OrthoDB" id="9810730at2"/>
<keyword evidence="7" id="KW-0472">Membrane</keyword>
<keyword evidence="2" id="KW-0547">Nucleotide-binding</keyword>
<keyword evidence="1" id="KW-0808">Transferase</keyword>
<dbReference type="CDD" id="cd00130">
    <property type="entry name" value="PAS"/>
    <property type="match status" value="2"/>
</dbReference>
<dbReference type="CDD" id="cd01949">
    <property type="entry name" value="GGDEF"/>
    <property type="match status" value="1"/>
</dbReference>
<feature type="transmembrane region" description="Helical" evidence="7">
    <location>
        <begin position="95"/>
        <end position="115"/>
    </location>
</feature>
<dbReference type="EMBL" id="CP027667">
    <property type="protein sequence ID" value="AVO47976.1"/>
    <property type="molecule type" value="Genomic_DNA"/>
</dbReference>
<dbReference type="FunFam" id="3.30.70.270:FF:000001">
    <property type="entry name" value="Diguanylate cyclase domain protein"/>
    <property type="match status" value="1"/>
</dbReference>
<evidence type="ECO:0000256" key="6">
    <source>
        <dbReference type="ARBA" id="ARBA00070616"/>
    </source>
</evidence>
<dbReference type="PROSITE" id="PS50113">
    <property type="entry name" value="PAC"/>
    <property type="match status" value="1"/>
</dbReference>
<evidence type="ECO:0000313" key="13">
    <source>
        <dbReference type="Proteomes" id="UP000237925"/>
    </source>
</evidence>
<evidence type="ECO:0000259" key="11">
    <source>
        <dbReference type="PROSITE" id="PS50924"/>
    </source>
</evidence>
<dbReference type="InterPro" id="IPR000014">
    <property type="entry name" value="PAS"/>
</dbReference>
<reference evidence="12 13" key="1">
    <citation type="submission" date="2018-03" db="EMBL/GenBank/DDBJ databases">
        <title>Genome sequencing of Melaminivora sp.</title>
        <authorList>
            <person name="Kim S.-J."/>
            <person name="Heo J."/>
            <person name="Ahn J.-H."/>
            <person name="Kwon S.-W."/>
        </authorList>
    </citation>
    <scope>NUCLEOTIDE SEQUENCE [LARGE SCALE GENOMIC DNA]</scope>
    <source>
        <strain evidence="12 13">SC2-9</strain>
    </source>
</reference>
<feature type="transmembrane region" description="Helical" evidence="7">
    <location>
        <begin position="233"/>
        <end position="255"/>
    </location>
</feature>
<dbReference type="Proteomes" id="UP000237925">
    <property type="component" value="Chromosome"/>
</dbReference>
<dbReference type="InterPro" id="IPR000700">
    <property type="entry name" value="PAS-assoc_C"/>
</dbReference>
<dbReference type="PROSITE" id="PS50887">
    <property type="entry name" value="GGDEF"/>
    <property type="match status" value="1"/>
</dbReference>
<dbReference type="SMART" id="SM00267">
    <property type="entry name" value="GGDEF"/>
    <property type="match status" value="1"/>
</dbReference>
<dbReference type="PANTHER" id="PTHR46663">
    <property type="entry name" value="DIGUANYLATE CYCLASE DGCT-RELATED"/>
    <property type="match status" value="1"/>
</dbReference>
<dbReference type="Pfam" id="PF00990">
    <property type="entry name" value="GGDEF"/>
    <property type="match status" value="1"/>
</dbReference>
<dbReference type="SUPFAM" id="SSF55785">
    <property type="entry name" value="PYP-like sensor domain (PAS domain)"/>
    <property type="match status" value="2"/>
</dbReference>